<keyword evidence="2" id="KW-0812">Transmembrane</keyword>
<feature type="transmembrane region" description="Helical" evidence="2">
    <location>
        <begin position="426"/>
        <end position="444"/>
    </location>
</feature>
<feature type="transmembrane region" description="Helical" evidence="2">
    <location>
        <begin position="349"/>
        <end position="369"/>
    </location>
</feature>
<proteinExistence type="predicted"/>
<dbReference type="EMBL" id="BSTI01000007">
    <property type="protein sequence ID" value="GLY67161.1"/>
    <property type="molecule type" value="Genomic_DNA"/>
</dbReference>
<dbReference type="Proteomes" id="UP001165136">
    <property type="component" value="Unassembled WGS sequence"/>
</dbReference>
<dbReference type="AlphaFoldDB" id="A0A9W6VI59"/>
<feature type="transmembrane region" description="Helical" evidence="2">
    <location>
        <begin position="297"/>
        <end position="313"/>
    </location>
</feature>
<evidence type="ECO:0000256" key="2">
    <source>
        <dbReference type="SAM" id="Phobius"/>
    </source>
</evidence>
<evidence type="ECO:0000313" key="4">
    <source>
        <dbReference type="Proteomes" id="UP001165136"/>
    </source>
</evidence>
<dbReference type="PANTHER" id="PTHR38454">
    <property type="entry name" value="INTEGRAL MEMBRANE PROTEIN-RELATED"/>
    <property type="match status" value="1"/>
</dbReference>
<reference evidence="3" key="1">
    <citation type="submission" date="2023-03" db="EMBL/GenBank/DDBJ databases">
        <title>Amycolatopsis taiwanensis NBRC 103393.</title>
        <authorList>
            <person name="Ichikawa N."/>
            <person name="Sato H."/>
            <person name="Tonouchi N."/>
        </authorList>
    </citation>
    <scope>NUCLEOTIDE SEQUENCE</scope>
    <source>
        <strain evidence="3">NBRC 103393</strain>
    </source>
</reference>
<keyword evidence="2" id="KW-1133">Transmembrane helix</keyword>
<sequence length="755" mass="81355">MKDAPVRRLGILTGTLVCAVVAVLAQLPLIGNRIFYYWDDSAAQFLPMWYHLGQLVAGGHWPTLLDLHTWMGGNVAGEALFGVYNPLNVANFLLVFGIGDLAVAAAVVKTEFLIMLALGTYLVCREYEAKRHVSAAVAIALPFSGFTLYFDTAAWASGLISFAYLPFVWWSVRKAARGALNPFWAFLIGAGAITSGNPYGVLGVCVVLLGLLVEFGVRKRWRGFRTTLLLGVCVGLVVPLVFLPLALTGPVTWRAGWGILNDGFLVPSGTDLMAMSVPGYLPRITAFDGAESLRVPAAYFAWFALPLAPWLNYRAARRATLGAVVVAAVFLALTLGPSSFWMFRWPLRLIEYFYLGLGVLLAVVLSAGLRTDHRRIRIVLTAGILLGGAYLAWATEPKTLSWNLLGLVVVAAFTAAAIWVSRRGTAFGAVLITGTAAVLGLQLANFPGNFNIKPYYYPHSVQALKDTFADRYQGETLQIASIKTASDTIGLGPDKAWRYFLFGYSYQVAGVDAVNSYAGMGFSAFSETLCFDGFGSSCAEAYPNLWRPTSFGGAPLADLIRLRTVVVENALVPELTVPDGWQVVEHDEVVTVLRRTGPLPWPQGTLAWAGPGLSVSDDASEDSQAETVRFTANGPDSRQLVFARLAWPGYEARVNGQEVPVSLGPSGLLTVELPPGTTSGELTLSWAPPAFWPGIWLAVAGLLGGLALGVGHYLTRRKHGTENVVSRGSGTVPRPRGDLLPEFDGDSPTTRIHPL</sequence>
<feature type="transmembrane region" description="Helical" evidence="2">
    <location>
        <begin position="376"/>
        <end position="394"/>
    </location>
</feature>
<accession>A0A9W6VI59</accession>
<feature type="transmembrane region" description="Helical" evidence="2">
    <location>
        <begin position="135"/>
        <end position="164"/>
    </location>
</feature>
<evidence type="ECO:0008006" key="5">
    <source>
        <dbReference type="Google" id="ProtNLM"/>
    </source>
</evidence>
<dbReference type="PANTHER" id="PTHR38454:SF1">
    <property type="entry name" value="INTEGRAL MEMBRANE PROTEIN"/>
    <property type="match status" value="1"/>
</dbReference>
<name>A0A9W6VI59_9PSEU</name>
<evidence type="ECO:0000313" key="3">
    <source>
        <dbReference type="EMBL" id="GLY67161.1"/>
    </source>
</evidence>
<gene>
    <name evidence="3" type="ORF">Atai01_37800</name>
</gene>
<comment type="caution">
    <text evidence="3">The sequence shown here is derived from an EMBL/GenBank/DDBJ whole genome shotgun (WGS) entry which is preliminary data.</text>
</comment>
<feature type="region of interest" description="Disordered" evidence="1">
    <location>
        <begin position="723"/>
        <end position="755"/>
    </location>
</feature>
<organism evidence="3 4">
    <name type="scientific">Amycolatopsis taiwanensis</name>
    <dbReference type="NCBI Taxonomy" id="342230"/>
    <lineage>
        <taxon>Bacteria</taxon>
        <taxon>Bacillati</taxon>
        <taxon>Actinomycetota</taxon>
        <taxon>Actinomycetes</taxon>
        <taxon>Pseudonocardiales</taxon>
        <taxon>Pseudonocardiaceae</taxon>
        <taxon>Amycolatopsis</taxon>
    </lineage>
</organism>
<evidence type="ECO:0000256" key="1">
    <source>
        <dbReference type="SAM" id="MobiDB-lite"/>
    </source>
</evidence>
<protein>
    <recommendedName>
        <fullName evidence="5">YfhO family protein</fullName>
    </recommendedName>
</protein>
<feature type="transmembrane region" description="Helical" evidence="2">
    <location>
        <begin position="227"/>
        <end position="247"/>
    </location>
</feature>
<keyword evidence="4" id="KW-1185">Reference proteome</keyword>
<feature type="transmembrane region" description="Helical" evidence="2">
    <location>
        <begin position="400"/>
        <end position="419"/>
    </location>
</feature>
<keyword evidence="2" id="KW-0472">Membrane</keyword>
<feature type="transmembrane region" description="Helical" evidence="2">
    <location>
        <begin position="92"/>
        <end position="123"/>
    </location>
</feature>
<feature type="transmembrane region" description="Helical" evidence="2">
    <location>
        <begin position="320"/>
        <end position="343"/>
    </location>
</feature>
<feature type="transmembrane region" description="Helical" evidence="2">
    <location>
        <begin position="184"/>
        <end position="215"/>
    </location>
</feature>
<feature type="transmembrane region" description="Helical" evidence="2">
    <location>
        <begin position="690"/>
        <end position="710"/>
    </location>
</feature>
<dbReference type="InterPro" id="IPR018580">
    <property type="entry name" value="Uncharacterised_YfhO"/>
</dbReference>